<evidence type="ECO:0000313" key="10">
    <source>
        <dbReference type="Proteomes" id="UP001519289"/>
    </source>
</evidence>
<dbReference type="Gene3D" id="1.20.1440.120">
    <property type="entry name" value="Recombination protein O, C-terminal domain"/>
    <property type="match status" value="1"/>
</dbReference>
<dbReference type="Proteomes" id="UP001519289">
    <property type="component" value="Unassembled WGS sequence"/>
</dbReference>
<accession>A0ABS4JQM3</accession>
<evidence type="ECO:0000256" key="7">
    <source>
        <dbReference type="HAMAP-Rule" id="MF_00201"/>
    </source>
</evidence>
<keyword evidence="4 7" id="KW-0233">DNA recombination</keyword>
<dbReference type="PANTHER" id="PTHR33991:SF1">
    <property type="entry name" value="DNA REPAIR PROTEIN RECO"/>
    <property type="match status" value="1"/>
</dbReference>
<dbReference type="NCBIfam" id="TIGR00613">
    <property type="entry name" value="reco"/>
    <property type="match status" value="1"/>
</dbReference>
<feature type="domain" description="DNA replication/recombination mediator RecO N-terminal" evidence="8">
    <location>
        <begin position="1"/>
        <end position="79"/>
    </location>
</feature>
<dbReference type="HAMAP" id="MF_00201">
    <property type="entry name" value="RecO"/>
    <property type="match status" value="1"/>
</dbReference>
<evidence type="ECO:0000256" key="4">
    <source>
        <dbReference type="ARBA" id="ARBA00023172"/>
    </source>
</evidence>
<evidence type="ECO:0000313" key="9">
    <source>
        <dbReference type="EMBL" id="MBP2017286.1"/>
    </source>
</evidence>
<organism evidence="9 10">
    <name type="scientific">Symbiobacterium terraclitae</name>
    <dbReference type="NCBI Taxonomy" id="557451"/>
    <lineage>
        <taxon>Bacteria</taxon>
        <taxon>Bacillati</taxon>
        <taxon>Bacillota</taxon>
        <taxon>Clostridia</taxon>
        <taxon>Eubacteriales</taxon>
        <taxon>Symbiobacteriaceae</taxon>
        <taxon>Symbiobacterium</taxon>
    </lineage>
</organism>
<name>A0ABS4JQM3_9FIRM</name>
<dbReference type="InterPro" id="IPR003717">
    <property type="entry name" value="RecO"/>
</dbReference>
<dbReference type="SUPFAM" id="SSF57863">
    <property type="entry name" value="ArfGap/RecO-like zinc finger"/>
    <property type="match status" value="1"/>
</dbReference>
<dbReference type="Pfam" id="PF02565">
    <property type="entry name" value="RecO_C"/>
    <property type="match status" value="1"/>
</dbReference>
<evidence type="ECO:0000256" key="1">
    <source>
        <dbReference type="ARBA" id="ARBA00007452"/>
    </source>
</evidence>
<dbReference type="InterPro" id="IPR037278">
    <property type="entry name" value="ARFGAP/RecO"/>
</dbReference>
<dbReference type="InterPro" id="IPR012340">
    <property type="entry name" value="NA-bd_OB-fold"/>
</dbReference>
<dbReference type="EMBL" id="JAGGLG010000004">
    <property type="protein sequence ID" value="MBP2017286.1"/>
    <property type="molecule type" value="Genomic_DNA"/>
</dbReference>
<protein>
    <recommendedName>
        <fullName evidence="2 7">DNA repair protein RecO</fullName>
    </recommendedName>
    <alternativeName>
        <fullName evidence="6 7">Recombination protein O</fullName>
    </alternativeName>
</protein>
<reference evidence="9 10" key="1">
    <citation type="submission" date="2021-03" db="EMBL/GenBank/DDBJ databases">
        <title>Genomic Encyclopedia of Type Strains, Phase IV (KMG-IV): sequencing the most valuable type-strain genomes for metagenomic binning, comparative biology and taxonomic classification.</title>
        <authorList>
            <person name="Goeker M."/>
        </authorList>
    </citation>
    <scope>NUCLEOTIDE SEQUENCE [LARGE SCALE GENOMIC DNA]</scope>
    <source>
        <strain evidence="9 10">DSM 27138</strain>
    </source>
</reference>
<dbReference type="InterPro" id="IPR042242">
    <property type="entry name" value="RecO_C"/>
</dbReference>
<gene>
    <name evidence="7" type="primary">recO</name>
    <name evidence="9" type="ORF">J2Z79_000669</name>
</gene>
<dbReference type="Pfam" id="PF11967">
    <property type="entry name" value="RecO_N"/>
    <property type="match status" value="1"/>
</dbReference>
<sequence length="251" mass="27862">MALYNVDGIVIRVRNFQEADKIVVLLTREEGKVEAVARGARRPRSRLAAATQLFSRLRAQLFSGRSLDTLSQAEIVESFRQLREDLVRMAYATYACELMDALLPERQRHEAPFLLLLTSLHLFNEPDLPPEPLLRAYELKLLSMLGFRPSLTACVGCGTEAVQQNGSVRFSPVLGGVLCPACSAEGEGAVRLSLGALESMKRLLDGDIRRAHVVRLGGEVAAEVDQALSAYILVRTERRLKSKEFLDTLRV</sequence>
<proteinExistence type="inferred from homology"/>
<keyword evidence="10" id="KW-1185">Reference proteome</keyword>
<dbReference type="Gene3D" id="2.40.50.140">
    <property type="entry name" value="Nucleic acid-binding proteins"/>
    <property type="match status" value="1"/>
</dbReference>
<dbReference type="SUPFAM" id="SSF50249">
    <property type="entry name" value="Nucleic acid-binding proteins"/>
    <property type="match status" value="1"/>
</dbReference>
<comment type="caution">
    <text evidence="9">The sequence shown here is derived from an EMBL/GenBank/DDBJ whole genome shotgun (WGS) entry which is preliminary data.</text>
</comment>
<comment type="function">
    <text evidence="7">Involved in DNA repair and RecF pathway recombination.</text>
</comment>
<evidence type="ECO:0000256" key="5">
    <source>
        <dbReference type="ARBA" id="ARBA00023204"/>
    </source>
</evidence>
<evidence type="ECO:0000256" key="2">
    <source>
        <dbReference type="ARBA" id="ARBA00021310"/>
    </source>
</evidence>
<evidence type="ECO:0000256" key="6">
    <source>
        <dbReference type="ARBA" id="ARBA00033409"/>
    </source>
</evidence>
<dbReference type="PANTHER" id="PTHR33991">
    <property type="entry name" value="DNA REPAIR PROTEIN RECO"/>
    <property type="match status" value="1"/>
</dbReference>
<evidence type="ECO:0000259" key="8">
    <source>
        <dbReference type="Pfam" id="PF11967"/>
    </source>
</evidence>
<comment type="similarity">
    <text evidence="1 7">Belongs to the RecO family.</text>
</comment>
<dbReference type="InterPro" id="IPR022572">
    <property type="entry name" value="DNA_rep/recomb_RecO_N"/>
</dbReference>
<dbReference type="RefSeq" id="WP_209465439.1">
    <property type="nucleotide sequence ID" value="NZ_JAGGLG010000004.1"/>
</dbReference>
<evidence type="ECO:0000256" key="3">
    <source>
        <dbReference type="ARBA" id="ARBA00022763"/>
    </source>
</evidence>
<keyword evidence="5 7" id="KW-0234">DNA repair</keyword>
<keyword evidence="3 7" id="KW-0227">DNA damage</keyword>